<keyword evidence="2" id="KW-1185">Reference proteome</keyword>
<reference evidence="1 2" key="1">
    <citation type="submission" date="2020-08" db="EMBL/GenBank/DDBJ databases">
        <title>Genomic Encyclopedia of Type Strains, Phase IV (KMG-IV): sequencing the most valuable type-strain genomes for metagenomic binning, comparative biology and taxonomic classification.</title>
        <authorList>
            <person name="Goeker M."/>
        </authorList>
    </citation>
    <scope>NUCLEOTIDE SEQUENCE [LARGE SCALE GENOMIC DNA]</scope>
    <source>
        <strain evidence="1 2">DSM 21458</strain>
    </source>
</reference>
<evidence type="ECO:0000313" key="1">
    <source>
        <dbReference type="EMBL" id="MBB6100020.1"/>
    </source>
</evidence>
<name>A0A841I6I2_9DEIO</name>
<keyword evidence="1" id="KW-0436">Ligase</keyword>
<evidence type="ECO:0000313" key="2">
    <source>
        <dbReference type="Proteomes" id="UP000569951"/>
    </source>
</evidence>
<dbReference type="AlphaFoldDB" id="A0A841I6I2"/>
<dbReference type="Proteomes" id="UP000569951">
    <property type="component" value="Unassembled WGS sequence"/>
</dbReference>
<dbReference type="EMBL" id="JACHHG010000019">
    <property type="protein sequence ID" value="MBB6100020.1"/>
    <property type="molecule type" value="Genomic_DNA"/>
</dbReference>
<organism evidence="1 2">
    <name type="scientific">Deinobacterium chartae</name>
    <dbReference type="NCBI Taxonomy" id="521158"/>
    <lineage>
        <taxon>Bacteria</taxon>
        <taxon>Thermotogati</taxon>
        <taxon>Deinococcota</taxon>
        <taxon>Deinococci</taxon>
        <taxon>Deinococcales</taxon>
        <taxon>Deinococcaceae</taxon>
        <taxon>Deinobacterium</taxon>
    </lineage>
</organism>
<accession>A0A841I6I2</accession>
<dbReference type="EC" id="6.6.1.2" evidence="1"/>
<proteinExistence type="predicted"/>
<dbReference type="GO" id="GO:0051116">
    <property type="term" value="F:cobaltochelatase activity"/>
    <property type="evidence" value="ECO:0007669"/>
    <property type="project" value="UniProtKB-EC"/>
</dbReference>
<sequence>MPHDPDSLPRRPWKHPALSQLIVCAGGTCGGPGGARVPRRDLLEAWKGAYLWRACHLSFSDCLGPCELAGNACLLSAAGSVWLGGLEERHYSLLAGWAAGCKQERRLLPLPDALRALELERFADPRELEFERKKS</sequence>
<gene>
    <name evidence="1" type="ORF">HNR42_003485</name>
</gene>
<comment type="caution">
    <text evidence="1">The sequence shown here is derived from an EMBL/GenBank/DDBJ whole genome shotgun (WGS) entry which is preliminary data.</text>
</comment>
<dbReference type="RefSeq" id="WP_183988755.1">
    <property type="nucleotide sequence ID" value="NZ_JACHHG010000019.1"/>
</dbReference>
<protein>
    <submittedName>
        <fullName evidence="1">Cobaltochelatase CobN</fullName>
        <ecNumber evidence="1">6.6.1.2</ecNumber>
    </submittedName>
</protein>